<dbReference type="InterPro" id="IPR000608">
    <property type="entry name" value="UBC"/>
</dbReference>
<name>A0A3Q0JEX6_DIACI</name>
<dbReference type="RefSeq" id="XP_026687016.1">
    <property type="nucleotide sequence ID" value="XM_026831215.1"/>
</dbReference>
<dbReference type="InterPro" id="IPR016135">
    <property type="entry name" value="UBQ-conjugating_enzyme/RWD"/>
</dbReference>
<evidence type="ECO:0000313" key="4">
    <source>
        <dbReference type="RefSeq" id="XP_026687016.1"/>
    </source>
</evidence>
<dbReference type="SUPFAM" id="SSF54495">
    <property type="entry name" value="UBC-like"/>
    <property type="match status" value="1"/>
</dbReference>
<keyword evidence="3" id="KW-1185">Reference proteome</keyword>
<dbReference type="Gene3D" id="3.10.110.10">
    <property type="entry name" value="Ubiquitin Conjugating Enzyme"/>
    <property type="match status" value="1"/>
</dbReference>
<reference evidence="4" key="1">
    <citation type="submission" date="2025-08" db="UniProtKB">
        <authorList>
            <consortium name="RefSeq"/>
        </authorList>
    </citation>
    <scope>IDENTIFICATION</scope>
</reference>
<feature type="chain" id="PRO_5018199148" evidence="1">
    <location>
        <begin position="16"/>
        <end position="144"/>
    </location>
</feature>
<dbReference type="KEGG" id="dci:113471795"/>
<gene>
    <name evidence="4" type="primary">LOC113471795</name>
</gene>
<dbReference type="AlphaFoldDB" id="A0A3Q0JEX6"/>
<feature type="non-terminal residue" evidence="4">
    <location>
        <position position="1"/>
    </location>
</feature>
<organism evidence="3 4">
    <name type="scientific">Diaphorina citri</name>
    <name type="common">Asian citrus psyllid</name>
    <dbReference type="NCBI Taxonomy" id="121845"/>
    <lineage>
        <taxon>Eukaryota</taxon>
        <taxon>Metazoa</taxon>
        <taxon>Ecdysozoa</taxon>
        <taxon>Arthropoda</taxon>
        <taxon>Hexapoda</taxon>
        <taxon>Insecta</taxon>
        <taxon>Pterygota</taxon>
        <taxon>Neoptera</taxon>
        <taxon>Paraneoptera</taxon>
        <taxon>Hemiptera</taxon>
        <taxon>Sternorrhyncha</taxon>
        <taxon>Psylloidea</taxon>
        <taxon>Psyllidae</taxon>
        <taxon>Diaphorininae</taxon>
        <taxon>Diaphorina</taxon>
    </lineage>
</organism>
<dbReference type="PROSITE" id="PS50127">
    <property type="entry name" value="UBC_2"/>
    <property type="match status" value="1"/>
</dbReference>
<proteinExistence type="predicted"/>
<dbReference type="GeneID" id="113471795"/>
<evidence type="ECO:0000256" key="1">
    <source>
        <dbReference type="SAM" id="SignalP"/>
    </source>
</evidence>
<keyword evidence="1" id="KW-0732">Signal</keyword>
<evidence type="ECO:0000313" key="3">
    <source>
        <dbReference type="Proteomes" id="UP000079169"/>
    </source>
</evidence>
<evidence type="ECO:0000259" key="2">
    <source>
        <dbReference type="PROSITE" id="PS50127"/>
    </source>
</evidence>
<protein>
    <submittedName>
        <fullName evidence="4">Ubiquitin-conjugating enzyme E2 Q2-like</fullName>
    </submittedName>
</protein>
<dbReference type="CDD" id="cd23802">
    <property type="entry name" value="UBCc_UBE2Q"/>
    <property type="match status" value="1"/>
</dbReference>
<dbReference type="Proteomes" id="UP000079169">
    <property type="component" value="Unplaced"/>
</dbReference>
<dbReference type="PaxDb" id="121845-A0A3Q0JEX6"/>
<feature type="signal peptide" evidence="1">
    <location>
        <begin position="1"/>
        <end position="15"/>
    </location>
</feature>
<dbReference type="STRING" id="121845.A0A3Q0JEX6"/>
<accession>A0A3Q0JEX6</accession>
<sequence length="144" mass="16155">YFLLIFSCVYLGVYSIDLVCDSLYEWNIHLKLVDPESPLHNDLALLQEQEGKNSILLNVLFKETYPFEPPFVRVVYPIISGGYVLIGGALCMELLTKQVTTLVKGKARIQFGAPKTVNQSPYSLAKAQQSFKSLVQIHEKSGCL</sequence>
<feature type="domain" description="UBC core" evidence="2">
    <location>
        <begin position="1"/>
        <end position="144"/>
    </location>
</feature>